<keyword evidence="3" id="KW-1185">Reference proteome</keyword>
<protein>
    <recommendedName>
        <fullName evidence="1">Reverse transcriptase Ty1/copia-type domain-containing protein</fullName>
    </recommendedName>
</protein>
<dbReference type="Proteomes" id="UP000765509">
    <property type="component" value="Unassembled WGS sequence"/>
</dbReference>
<dbReference type="InterPro" id="IPR013103">
    <property type="entry name" value="RVT_2"/>
</dbReference>
<evidence type="ECO:0000313" key="3">
    <source>
        <dbReference type="Proteomes" id="UP000765509"/>
    </source>
</evidence>
<dbReference type="PANTHER" id="PTHR11439">
    <property type="entry name" value="GAG-POL-RELATED RETROTRANSPOSON"/>
    <property type="match status" value="1"/>
</dbReference>
<dbReference type="OrthoDB" id="3344688at2759"/>
<sequence length="340" mass="38508">MKLKKALYGTKQAAWCWWQYSRSVMESLGFCGNEIEPSIYLFKWHSAFVIVWAHVDNGVVLSNSTNELTSFKTKLKMKLKLNWSNHVDKIVGLNIGMGTGKQEISQPLLTKQLLDNYHRPIRDQFTNLLDSPIVTNEGQLIDQTRYQLVLSSLMYVSLGSRPDITYAVNLLARFSSNPGQKQWEGLDHLIGYLCRHQHQQSIHNKKDRGLLLWTDANWGGEHERSTSGLMVKAFGNLISWGSKQKHVVAMSTCASDGDNDSRGQPVKKRTNYLDRAVYFVNNFVQQFNIKLKWTPTAIQHADVLTKSLGQVKMGKETESLNLGTTSITFGGDVRSVVDQI</sequence>
<feature type="domain" description="Reverse transcriptase Ty1/copia-type" evidence="1">
    <location>
        <begin position="2"/>
        <end position="113"/>
    </location>
</feature>
<reference evidence="2" key="1">
    <citation type="submission" date="2021-03" db="EMBL/GenBank/DDBJ databases">
        <title>Draft genome sequence of rust myrtle Austropuccinia psidii MF-1, a brazilian biotype.</title>
        <authorList>
            <person name="Quecine M.C."/>
            <person name="Pachon D.M.R."/>
            <person name="Bonatelli M.L."/>
            <person name="Correr F.H."/>
            <person name="Franceschini L.M."/>
            <person name="Leite T.F."/>
            <person name="Margarido G.R.A."/>
            <person name="Almeida C.A."/>
            <person name="Ferrarezi J.A."/>
            <person name="Labate C.A."/>
        </authorList>
    </citation>
    <scope>NUCLEOTIDE SEQUENCE</scope>
    <source>
        <strain evidence="2">MF-1</strain>
    </source>
</reference>
<dbReference type="Pfam" id="PF07727">
    <property type="entry name" value="RVT_2"/>
    <property type="match status" value="1"/>
</dbReference>
<proteinExistence type="predicted"/>
<gene>
    <name evidence="2" type="ORF">O181_102043</name>
</gene>
<evidence type="ECO:0000313" key="2">
    <source>
        <dbReference type="EMBL" id="MBW0562328.1"/>
    </source>
</evidence>
<dbReference type="AlphaFoldDB" id="A0A9Q3JFM5"/>
<accession>A0A9Q3JFM5</accession>
<evidence type="ECO:0000259" key="1">
    <source>
        <dbReference type="Pfam" id="PF07727"/>
    </source>
</evidence>
<name>A0A9Q3JFM5_9BASI</name>
<comment type="caution">
    <text evidence="2">The sequence shown here is derived from an EMBL/GenBank/DDBJ whole genome shotgun (WGS) entry which is preliminary data.</text>
</comment>
<dbReference type="EMBL" id="AVOT02072373">
    <property type="protein sequence ID" value="MBW0562328.1"/>
    <property type="molecule type" value="Genomic_DNA"/>
</dbReference>
<organism evidence="2 3">
    <name type="scientific">Austropuccinia psidii MF-1</name>
    <dbReference type="NCBI Taxonomy" id="1389203"/>
    <lineage>
        <taxon>Eukaryota</taxon>
        <taxon>Fungi</taxon>
        <taxon>Dikarya</taxon>
        <taxon>Basidiomycota</taxon>
        <taxon>Pucciniomycotina</taxon>
        <taxon>Pucciniomycetes</taxon>
        <taxon>Pucciniales</taxon>
        <taxon>Sphaerophragmiaceae</taxon>
        <taxon>Austropuccinia</taxon>
    </lineage>
</organism>
<dbReference type="PANTHER" id="PTHR11439:SF467">
    <property type="entry name" value="INTEGRASE CATALYTIC DOMAIN-CONTAINING PROTEIN"/>
    <property type="match status" value="1"/>
</dbReference>